<gene>
    <name evidence="9" type="ORF">WJX74_007877</name>
</gene>
<keyword evidence="5" id="KW-0904">Protein phosphatase</keyword>
<reference evidence="9 10" key="1">
    <citation type="journal article" date="2024" name="Nat. Commun.">
        <title>Phylogenomics reveals the evolutionary origins of lichenization in chlorophyte algae.</title>
        <authorList>
            <person name="Puginier C."/>
            <person name="Libourel C."/>
            <person name="Otte J."/>
            <person name="Skaloud P."/>
            <person name="Haon M."/>
            <person name="Grisel S."/>
            <person name="Petersen M."/>
            <person name="Berrin J.G."/>
            <person name="Delaux P.M."/>
            <person name="Dal Grande F."/>
            <person name="Keller J."/>
        </authorList>
    </citation>
    <scope>NUCLEOTIDE SEQUENCE [LARGE SCALE GENOMIC DNA]</scope>
    <source>
        <strain evidence="9 10">SAG 2145</strain>
    </source>
</reference>
<evidence type="ECO:0000256" key="6">
    <source>
        <dbReference type="ARBA" id="ARBA00051722"/>
    </source>
</evidence>
<name>A0AAW1RKQ6_9CHLO</name>
<dbReference type="GO" id="GO:0045739">
    <property type="term" value="P:positive regulation of DNA repair"/>
    <property type="evidence" value="ECO:0007669"/>
    <property type="project" value="TreeGrafter"/>
</dbReference>
<protein>
    <recommendedName>
        <fullName evidence="2">protein-tyrosine-phosphatase</fullName>
        <ecNumber evidence="2">3.1.3.48</ecNumber>
    </recommendedName>
</protein>
<dbReference type="InterPro" id="IPR028472">
    <property type="entry name" value="EYA"/>
</dbReference>
<organism evidence="9 10">
    <name type="scientific">Apatococcus lobatus</name>
    <dbReference type="NCBI Taxonomy" id="904363"/>
    <lineage>
        <taxon>Eukaryota</taxon>
        <taxon>Viridiplantae</taxon>
        <taxon>Chlorophyta</taxon>
        <taxon>core chlorophytes</taxon>
        <taxon>Trebouxiophyceae</taxon>
        <taxon>Chlorellales</taxon>
        <taxon>Chlorellaceae</taxon>
        <taxon>Apatococcus</taxon>
    </lineage>
</organism>
<dbReference type="Gene3D" id="3.40.50.12350">
    <property type="match status" value="1"/>
</dbReference>
<dbReference type="EMBL" id="JALJOS010000010">
    <property type="protein sequence ID" value="KAK9833852.1"/>
    <property type="molecule type" value="Genomic_DNA"/>
</dbReference>
<evidence type="ECO:0000256" key="4">
    <source>
        <dbReference type="ARBA" id="ARBA00022842"/>
    </source>
</evidence>
<dbReference type="AlphaFoldDB" id="A0AAW1RKQ6"/>
<keyword evidence="4 8" id="KW-0460">Magnesium</keyword>
<comment type="caution">
    <text evidence="9">The sequence shown here is derived from an EMBL/GenBank/DDBJ whole genome shotgun (WGS) entry which is preliminary data.</text>
</comment>
<proteinExistence type="inferred from homology"/>
<comment type="cofactor">
    <cofactor evidence="8">
        <name>Mg(2+)</name>
        <dbReference type="ChEBI" id="CHEBI:18420"/>
    </cofactor>
    <text evidence="8">Binds 1 Mg(2+) ion per subunit.</text>
</comment>
<dbReference type="GO" id="GO:0004725">
    <property type="term" value="F:protein tyrosine phosphatase activity"/>
    <property type="evidence" value="ECO:0007669"/>
    <property type="project" value="UniProtKB-EC"/>
</dbReference>
<dbReference type="GO" id="GO:0005634">
    <property type="term" value="C:nucleus"/>
    <property type="evidence" value="ECO:0007669"/>
    <property type="project" value="TreeGrafter"/>
</dbReference>
<evidence type="ECO:0000313" key="9">
    <source>
        <dbReference type="EMBL" id="KAK9833852.1"/>
    </source>
</evidence>
<dbReference type="Proteomes" id="UP001438707">
    <property type="component" value="Unassembled WGS sequence"/>
</dbReference>
<evidence type="ECO:0000256" key="2">
    <source>
        <dbReference type="ARBA" id="ARBA00013064"/>
    </source>
</evidence>
<dbReference type="PANTHER" id="PTHR10190">
    <property type="entry name" value="EYES ABSENT"/>
    <property type="match status" value="1"/>
</dbReference>
<comment type="catalytic activity">
    <reaction evidence="6">
        <text>O-phospho-L-tyrosyl-[protein] + H2O = L-tyrosyl-[protein] + phosphate</text>
        <dbReference type="Rhea" id="RHEA:10684"/>
        <dbReference type="Rhea" id="RHEA-COMP:10136"/>
        <dbReference type="Rhea" id="RHEA-COMP:20101"/>
        <dbReference type="ChEBI" id="CHEBI:15377"/>
        <dbReference type="ChEBI" id="CHEBI:43474"/>
        <dbReference type="ChEBI" id="CHEBI:46858"/>
        <dbReference type="ChEBI" id="CHEBI:61978"/>
        <dbReference type="EC" id="3.1.3.48"/>
    </reaction>
</comment>
<feature type="active site" description="Nucleophile" evidence="7">
    <location>
        <position position="48"/>
    </location>
</feature>
<evidence type="ECO:0000256" key="1">
    <source>
        <dbReference type="ARBA" id="ARBA00010501"/>
    </source>
</evidence>
<comment type="similarity">
    <text evidence="1">Belongs to the HAD-like hydrolase superfamily. EYA family.</text>
</comment>
<dbReference type="InterPro" id="IPR038102">
    <property type="entry name" value="EYA_dom_sf"/>
</dbReference>
<accession>A0AAW1RKQ6</accession>
<keyword evidence="10" id="KW-1185">Reference proteome</keyword>
<evidence type="ECO:0000313" key="10">
    <source>
        <dbReference type="Proteomes" id="UP001438707"/>
    </source>
</evidence>
<feature type="binding site" evidence="8">
    <location>
        <position position="277"/>
    </location>
    <ligand>
        <name>Mg(2+)</name>
        <dbReference type="ChEBI" id="CHEBI:18420"/>
    </ligand>
</feature>
<dbReference type="EC" id="3.1.3.48" evidence="2"/>
<feature type="binding site" evidence="8">
    <location>
        <position position="48"/>
    </location>
    <ligand>
        <name>Mg(2+)</name>
        <dbReference type="ChEBI" id="CHEBI:18420"/>
    </ligand>
</feature>
<dbReference type="SFLD" id="SFLDG01129">
    <property type="entry name" value="C1.5:_HAD__Beta-PGM__Phosphata"/>
    <property type="match status" value="1"/>
</dbReference>
<evidence type="ECO:0000256" key="7">
    <source>
        <dbReference type="PIRSR" id="PIRSR628472-1"/>
    </source>
</evidence>
<dbReference type="PANTHER" id="PTHR10190:SF16">
    <property type="entry name" value="DEVELOPMENTAL PROTEIN EYES ABSENT"/>
    <property type="match status" value="1"/>
</dbReference>
<dbReference type="SFLD" id="SFLDS00003">
    <property type="entry name" value="Haloacid_Dehalogenase"/>
    <property type="match status" value="1"/>
</dbReference>
<keyword evidence="8" id="KW-0479">Metal-binding</keyword>
<evidence type="ECO:0000256" key="8">
    <source>
        <dbReference type="PIRSR" id="PIRSR628472-2"/>
    </source>
</evidence>
<evidence type="ECO:0000256" key="5">
    <source>
        <dbReference type="ARBA" id="ARBA00022912"/>
    </source>
</evidence>
<evidence type="ECO:0000256" key="3">
    <source>
        <dbReference type="ARBA" id="ARBA00022801"/>
    </source>
</evidence>
<feature type="binding site" evidence="8">
    <location>
        <position position="50"/>
    </location>
    <ligand>
        <name>Mg(2+)</name>
        <dbReference type="ChEBI" id="CHEBI:18420"/>
    </ligand>
</feature>
<keyword evidence="3" id="KW-0378">Hydrolase</keyword>
<dbReference type="GO" id="GO:0030154">
    <property type="term" value="P:cell differentiation"/>
    <property type="evidence" value="ECO:0007669"/>
    <property type="project" value="TreeGrafter"/>
</dbReference>
<dbReference type="GO" id="GO:0046872">
    <property type="term" value="F:metal ion binding"/>
    <property type="evidence" value="ECO:0007669"/>
    <property type="project" value="UniProtKB-KW"/>
</dbReference>
<sequence>MASEQGSARRQDPYAQIFGKRYSHLGNRGGRHDPHQGTAPPDVVLVWDLDETLITFHSLINGSFAAGASLQVQDTTRELGGRWEHAALDLLDTHFFYDELDDHNLEHIGDADQARGHEQPSFGLSEGLTAHSLPAATWAHVQQRYNGGLASLAGPGQAEHWAQLYEATNELTGGWLQHGAQLLRDCTAVAKAAPAAATQAASAGEHAAQRQAPAHVANVLVSAGQLVATLAKLLLFRLDGYFPIENVYSSAVRGKQQCFARIQQRFHQATSFCVIGDSEEEQQAAESQRWHFTRISTAESCWHAYSRVDMQQPSGPSFCHPLLDVTASNLVTRPQA</sequence>
<feature type="active site" description="Proton donor" evidence="7">
    <location>
        <position position="50"/>
    </location>
</feature>